<evidence type="ECO:0000256" key="4">
    <source>
        <dbReference type="ARBA" id="ARBA00022490"/>
    </source>
</evidence>
<evidence type="ECO:0000256" key="9">
    <source>
        <dbReference type="ARBA" id="ARBA00022842"/>
    </source>
</evidence>
<dbReference type="NCBIfam" id="TIGR00150">
    <property type="entry name" value="T6A_YjeE"/>
    <property type="match status" value="1"/>
</dbReference>
<dbReference type="Gene3D" id="3.40.50.300">
    <property type="entry name" value="P-loop containing nucleotide triphosphate hydrolases"/>
    <property type="match status" value="1"/>
</dbReference>
<dbReference type="GO" id="GO:0046872">
    <property type="term" value="F:metal ion binding"/>
    <property type="evidence" value="ECO:0007669"/>
    <property type="project" value="UniProtKB-KW"/>
</dbReference>
<comment type="caution">
    <text evidence="12">The sequence shown here is derived from an EMBL/GenBank/DDBJ whole genome shotgun (WGS) entry which is preliminary data.</text>
</comment>
<reference evidence="12 13" key="1">
    <citation type="submission" date="2019-03" db="EMBL/GenBank/DDBJ databases">
        <title>Whole genome sequence of a novel Rubrobacter taiwanensis strain, isolated from Yellowstone National Park.</title>
        <authorList>
            <person name="Freed S."/>
            <person name="Ramaley R.F."/>
            <person name="Kyndt J.A."/>
        </authorList>
    </citation>
    <scope>NUCLEOTIDE SEQUENCE [LARGE SCALE GENOMIC DNA]</scope>
    <source>
        <strain evidence="12 13">Yellowstone</strain>
    </source>
</reference>
<protein>
    <recommendedName>
        <fullName evidence="3">tRNA threonylcarbamoyladenosine biosynthesis protein TsaE</fullName>
    </recommendedName>
    <alternativeName>
        <fullName evidence="11">t(6)A37 threonylcarbamoyladenosine biosynthesis protein TsaE</fullName>
    </alternativeName>
</protein>
<evidence type="ECO:0000256" key="5">
    <source>
        <dbReference type="ARBA" id="ARBA00022694"/>
    </source>
</evidence>
<sequence length="141" mass="15684">MEWEGLDEGELRDLAARVAGALKPGDVVVLAGEVGAGKTAFVRAASRALGVEEPITSPTFQLARSYEGRARVNHLDLYRLEEVRDWDALDLDEYLSPEAVTFIEWADPALELLENPTLIELFHETPGTRRVRISGPLEERL</sequence>
<dbReference type="OrthoDB" id="9800307at2"/>
<dbReference type="SUPFAM" id="SSF52540">
    <property type="entry name" value="P-loop containing nucleoside triphosphate hydrolases"/>
    <property type="match status" value="1"/>
</dbReference>
<evidence type="ECO:0000256" key="3">
    <source>
        <dbReference type="ARBA" id="ARBA00019010"/>
    </source>
</evidence>
<dbReference type="PANTHER" id="PTHR33540:SF2">
    <property type="entry name" value="TRNA THREONYLCARBAMOYLADENOSINE BIOSYNTHESIS PROTEIN TSAE"/>
    <property type="match status" value="1"/>
</dbReference>
<evidence type="ECO:0000256" key="7">
    <source>
        <dbReference type="ARBA" id="ARBA00022741"/>
    </source>
</evidence>
<organism evidence="12 13">
    <name type="scientific">Rubrobacter taiwanensis</name>
    <dbReference type="NCBI Taxonomy" id="185139"/>
    <lineage>
        <taxon>Bacteria</taxon>
        <taxon>Bacillati</taxon>
        <taxon>Actinomycetota</taxon>
        <taxon>Rubrobacteria</taxon>
        <taxon>Rubrobacterales</taxon>
        <taxon>Rubrobacteraceae</taxon>
        <taxon>Rubrobacter</taxon>
    </lineage>
</organism>
<keyword evidence="8" id="KW-0067">ATP-binding</keyword>
<dbReference type="InterPro" id="IPR027417">
    <property type="entry name" value="P-loop_NTPase"/>
</dbReference>
<dbReference type="GO" id="GO:0016740">
    <property type="term" value="F:transferase activity"/>
    <property type="evidence" value="ECO:0007669"/>
    <property type="project" value="UniProtKB-KW"/>
</dbReference>
<dbReference type="Proteomes" id="UP000295244">
    <property type="component" value="Unassembled WGS sequence"/>
</dbReference>
<comment type="function">
    <text evidence="10">Required for the formation of a threonylcarbamoyl group on adenosine at position 37 (t(6)A37) in tRNAs that read codons beginning with adenine. Is involved in the transfer of the threonylcarbamoyl moiety of threonylcarbamoyl-AMP (TC-AMP) to the N6 group of A37, together with TsaD and TsaB. TsaE seems to play an indirect role in the t(6)A biosynthesis pathway, possibly in regulating the core enzymatic function of TsaD.</text>
</comment>
<dbReference type="PANTHER" id="PTHR33540">
    <property type="entry name" value="TRNA THREONYLCARBAMOYLADENOSINE BIOSYNTHESIS PROTEIN TSAE"/>
    <property type="match status" value="1"/>
</dbReference>
<evidence type="ECO:0000313" key="13">
    <source>
        <dbReference type="Proteomes" id="UP000295244"/>
    </source>
</evidence>
<accession>A0A4R1BEX5</accession>
<gene>
    <name evidence="12" type="primary">tsaE</name>
    <name evidence="12" type="ORF">E0L93_12585</name>
</gene>
<dbReference type="EMBL" id="SKBU01000023">
    <property type="protein sequence ID" value="TCJ15647.1"/>
    <property type="molecule type" value="Genomic_DNA"/>
</dbReference>
<dbReference type="Pfam" id="PF02367">
    <property type="entry name" value="TsaE"/>
    <property type="match status" value="1"/>
</dbReference>
<keyword evidence="12" id="KW-0808">Transferase</keyword>
<name>A0A4R1BEX5_9ACTN</name>
<proteinExistence type="inferred from homology"/>
<evidence type="ECO:0000256" key="2">
    <source>
        <dbReference type="ARBA" id="ARBA00007599"/>
    </source>
</evidence>
<evidence type="ECO:0000256" key="11">
    <source>
        <dbReference type="ARBA" id="ARBA00032441"/>
    </source>
</evidence>
<evidence type="ECO:0000256" key="10">
    <source>
        <dbReference type="ARBA" id="ARBA00024908"/>
    </source>
</evidence>
<dbReference type="GO" id="GO:0002949">
    <property type="term" value="P:tRNA threonylcarbamoyladenosine modification"/>
    <property type="evidence" value="ECO:0007669"/>
    <property type="project" value="InterPro"/>
</dbReference>
<keyword evidence="9" id="KW-0460">Magnesium</keyword>
<dbReference type="GO" id="GO:0005737">
    <property type="term" value="C:cytoplasm"/>
    <property type="evidence" value="ECO:0007669"/>
    <property type="project" value="UniProtKB-SubCell"/>
</dbReference>
<evidence type="ECO:0000313" key="12">
    <source>
        <dbReference type="EMBL" id="TCJ15647.1"/>
    </source>
</evidence>
<dbReference type="GO" id="GO:0005524">
    <property type="term" value="F:ATP binding"/>
    <property type="evidence" value="ECO:0007669"/>
    <property type="project" value="UniProtKB-KW"/>
</dbReference>
<dbReference type="RefSeq" id="WP_132692425.1">
    <property type="nucleotide sequence ID" value="NZ_SKBU01000023.1"/>
</dbReference>
<keyword evidence="4" id="KW-0963">Cytoplasm</keyword>
<comment type="similarity">
    <text evidence="2">Belongs to the TsaE family.</text>
</comment>
<dbReference type="InterPro" id="IPR003442">
    <property type="entry name" value="T6A_TsaE"/>
</dbReference>
<dbReference type="AlphaFoldDB" id="A0A4R1BEX5"/>
<keyword evidence="5" id="KW-0819">tRNA processing</keyword>
<evidence type="ECO:0000256" key="1">
    <source>
        <dbReference type="ARBA" id="ARBA00004496"/>
    </source>
</evidence>
<keyword evidence="13" id="KW-1185">Reference proteome</keyword>
<evidence type="ECO:0000256" key="8">
    <source>
        <dbReference type="ARBA" id="ARBA00022840"/>
    </source>
</evidence>
<keyword evidence="7" id="KW-0547">Nucleotide-binding</keyword>
<evidence type="ECO:0000256" key="6">
    <source>
        <dbReference type="ARBA" id="ARBA00022723"/>
    </source>
</evidence>
<comment type="subcellular location">
    <subcellularLocation>
        <location evidence="1">Cytoplasm</location>
    </subcellularLocation>
</comment>
<keyword evidence="6" id="KW-0479">Metal-binding</keyword>